<evidence type="ECO:0000313" key="1">
    <source>
        <dbReference type="EnsemblProtists" id="PYU1_T000295"/>
    </source>
</evidence>
<dbReference type="InterPro" id="IPR011990">
    <property type="entry name" value="TPR-like_helical_dom_sf"/>
</dbReference>
<protein>
    <submittedName>
        <fullName evidence="1">Uncharacterized protein</fullName>
    </submittedName>
</protein>
<keyword evidence="2" id="KW-1185">Reference proteome</keyword>
<dbReference type="Proteomes" id="UP000019132">
    <property type="component" value="Unassembled WGS sequence"/>
</dbReference>
<dbReference type="VEuPathDB" id="FungiDB:PYU1_G000295"/>
<dbReference type="HOGENOM" id="CLU_935327_0_0_1"/>
<dbReference type="InterPro" id="IPR053248">
    <property type="entry name" value="Zinc_finger_MYND_domain"/>
</dbReference>
<dbReference type="Gene3D" id="1.25.40.10">
    <property type="entry name" value="Tetratricopeptide repeat domain"/>
    <property type="match status" value="1"/>
</dbReference>
<dbReference type="AlphaFoldDB" id="K3W5Q4"/>
<organism evidence="1 2">
    <name type="scientific">Globisporangium ultimum (strain ATCC 200006 / CBS 805.95 / DAOM BR144)</name>
    <name type="common">Pythium ultimum</name>
    <dbReference type="NCBI Taxonomy" id="431595"/>
    <lineage>
        <taxon>Eukaryota</taxon>
        <taxon>Sar</taxon>
        <taxon>Stramenopiles</taxon>
        <taxon>Oomycota</taxon>
        <taxon>Peronosporomycetes</taxon>
        <taxon>Pythiales</taxon>
        <taxon>Pythiaceae</taxon>
        <taxon>Globisporangium</taxon>
    </lineage>
</organism>
<dbReference type="EnsemblProtists" id="PYU1_T000295">
    <property type="protein sequence ID" value="PYU1_T000295"/>
    <property type="gene ID" value="PYU1_G000295"/>
</dbReference>
<proteinExistence type="predicted"/>
<sequence length="298" mass="34112">MLSEKLRQESEELCFLRQLQPAHDKAVAALKHATELYGKNSLRLVPFYLGLTDIALQERQLKQAEEVLSLVNWLLVKDHQAAPLSPTTAHANGRRHDDVPEEMKNLYVIRMNKLYSVLLMEHDAFTEALQRASHGAYHCSLLFGPEHLYTSELYFCLGSIFSKMKQQQSNNTKQQQRDQENALGMFDKVVDIWYRFLTNPPKDMAAWMLEHQRLRIYEASKMLQYITTIRSSVLGASHVATGEALYTQSLIFLFLGDHAQAKQFVQQSLGIYRSNLGPEHPSTLDVKNVLHQLEEAGV</sequence>
<dbReference type="OMA" id="KILFMLY"/>
<reference evidence="1" key="3">
    <citation type="submission" date="2015-02" db="UniProtKB">
        <authorList>
            <consortium name="EnsemblProtists"/>
        </authorList>
    </citation>
    <scope>IDENTIFICATION</scope>
    <source>
        <strain evidence="1">DAOM BR144</strain>
    </source>
</reference>
<dbReference type="PANTHER" id="PTHR46533:SF1">
    <property type="entry name" value="ZINC FINGER MYND DOMAIN-CONTAINING PROTEIN 12"/>
    <property type="match status" value="1"/>
</dbReference>
<dbReference type="PANTHER" id="PTHR46533">
    <property type="entry name" value="ZINC FINGER MYND DOMAIN-CONTAINING PROTEIN 12"/>
    <property type="match status" value="1"/>
</dbReference>
<dbReference type="InParanoid" id="K3W5Q4"/>
<evidence type="ECO:0000313" key="2">
    <source>
        <dbReference type="Proteomes" id="UP000019132"/>
    </source>
</evidence>
<dbReference type="InterPro" id="IPR019734">
    <property type="entry name" value="TPR_rpt"/>
</dbReference>
<name>K3W5Q4_GLOUD</name>
<dbReference type="eggNOG" id="ENOG502QSY3">
    <property type="taxonomic scope" value="Eukaryota"/>
</dbReference>
<dbReference type="Pfam" id="PF13181">
    <property type="entry name" value="TPR_8"/>
    <property type="match status" value="1"/>
</dbReference>
<dbReference type="EMBL" id="GL376636">
    <property type="status" value="NOT_ANNOTATED_CDS"/>
    <property type="molecule type" value="Genomic_DNA"/>
</dbReference>
<reference evidence="2" key="2">
    <citation type="submission" date="2010-04" db="EMBL/GenBank/DDBJ databases">
        <authorList>
            <person name="Buell R."/>
            <person name="Hamilton J."/>
            <person name="Hostetler J."/>
        </authorList>
    </citation>
    <scope>NUCLEOTIDE SEQUENCE [LARGE SCALE GENOMIC DNA]</scope>
    <source>
        <strain evidence="2">DAOM:BR144</strain>
    </source>
</reference>
<accession>K3W5Q4</accession>
<dbReference type="SUPFAM" id="SSF48452">
    <property type="entry name" value="TPR-like"/>
    <property type="match status" value="1"/>
</dbReference>
<reference evidence="2" key="1">
    <citation type="journal article" date="2010" name="Genome Biol.">
        <title>Genome sequence of the necrotrophic plant pathogen Pythium ultimum reveals original pathogenicity mechanisms and effector repertoire.</title>
        <authorList>
            <person name="Levesque C.A."/>
            <person name="Brouwer H."/>
            <person name="Cano L."/>
            <person name="Hamilton J.P."/>
            <person name="Holt C."/>
            <person name="Huitema E."/>
            <person name="Raffaele S."/>
            <person name="Robideau G.P."/>
            <person name="Thines M."/>
            <person name="Win J."/>
            <person name="Zerillo M.M."/>
            <person name="Beakes G.W."/>
            <person name="Boore J.L."/>
            <person name="Busam D."/>
            <person name="Dumas B."/>
            <person name="Ferriera S."/>
            <person name="Fuerstenberg S.I."/>
            <person name="Gachon C.M."/>
            <person name="Gaulin E."/>
            <person name="Govers F."/>
            <person name="Grenville-Briggs L."/>
            <person name="Horner N."/>
            <person name="Hostetler J."/>
            <person name="Jiang R.H."/>
            <person name="Johnson J."/>
            <person name="Krajaejun T."/>
            <person name="Lin H."/>
            <person name="Meijer H.J."/>
            <person name="Moore B."/>
            <person name="Morris P."/>
            <person name="Phuntmart V."/>
            <person name="Puiu D."/>
            <person name="Shetty J."/>
            <person name="Stajich J.E."/>
            <person name="Tripathy S."/>
            <person name="Wawra S."/>
            <person name="van West P."/>
            <person name="Whitty B.R."/>
            <person name="Coutinho P.M."/>
            <person name="Henrissat B."/>
            <person name="Martin F."/>
            <person name="Thomas P.D."/>
            <person name="Tyler B.M."/>
            <person name="De Vries R.P."/>
            <person name="Kamoun S."/>
            <person name="Yandell M."/>
            <person name="Tisserat N."/>
            <person name="Buell C.R."/>
        </authorList>
    </citation>
    <scope>NUCLEOTIDE SEQUENCE</scope>
    <source>
        <strain evidence="2">DAOM:BR144</strain>
    </source>
</reference>